<protein>
    <submittedName>
        <fullName evidence="3">Uncharacterized protein</fullName>
    </submittedName>
</protein>
<name>A0AAN9VN17_9ORTH</name>
<feature type="transmembrane region" description="Helical" evidence="2">
    <location>
        <begin position="70"/>
        <end position="93"/>
    </location>
</feature>
<feature type="region of interest" description="Disordered" evidence="1">
    <location>
        <begin position="192"/>
        <end position="218"/>
    </location>
</feature>
<dbReference type="AlphaFoldDB" id="A0AAN9VN17"/>
<evidence type="ECO:0000313" key="4">
    <source>
        <dbReference type="Proteomes" id="UP001378592"/>
    </source>
</evidence>
<feature type="compositionally biased region" description="Pro residues" evidence="1">
    <location>
        <begin position="197"/>
        <end position="218"/>
    </location>
</feature>
<organism evidence="3 4">
    <name type="scientific">Gryllus longicercus</name>
    <dbReference type="NCBI Taxonomy" id="2509291"/>
    <lineage>
        <taxon>Eukaryota</taxon>
        <taxon>Metazoa</taxon>
        <taxon>Ecdysozoa</taxon>
        <taxon>Arthropoda</taxon>
        <taxon>Hexapoda</taxon>
        <taxon>Insecta</taxon>
        <taxon>Pterygota</taxon>
        <taxon>Neoptera</taxon>
        <taxon>Polyneoptera</taxon>
        <taxon>Orthoptera</taxon>
        <taxon>Ensifera</taxon>
        <taxon>Gryllidea</taxon>
        <taxon>Grylloidea</taxon>
        <taxon>Gryllidae</taxon>
        <taxon>Gryllinae</taxon>
        <taxon>Gryllus</taxon>
    </lineage>
</organism>
<evidence type="ECO:0000256" key="2">
    <source>
        <dbReference type="SAM" id="Phobius"/>
    </source>
</evidence>
<feature type="transmembrane region" description="Helical" evidence="2">
    <location>
        <begin position="31"/>
        <end position="50"/>
    </location>
</feature>
<feature type="transmembrane region" description="Helical" evidence="2">
    <location>
        <begin position="146"/>
        <end position="166"/>
    </location>
</feature>
<keyword evidence="2" id="KW-0472">Membrane</keyword>
<gene>
    <name evidence="3" type="ORF">R5R35_005569</name>
</gene>
<keyword evidence="2" id="KW-0812">Transmembrane</keyword>
<keyword evidence="4" id="KW-1185">Reference proteome</keyword>
<feature type="transmembrane region" description="Helical" evidence="2">
    <location>
        <begin position="105"/>
        <end position="126"/>
    </location>
</feature>
<dbReference type="Proteomes" id="UP001378592">
    <property type="component" value="Unassembled WGS sequence"/>
</dbReference>
<accession>A0AAN9VN17</accession>
<proteinExistence type="predicted"/>
<evidence type="ECO:0000256" key="1">
    <source>
        <dbReference type="SAM" id="MobiDB-lite"/>
    </source>
</evidence>
<evidence type="ECO:0000313" key="3">
    <source>
        <dbReference type="EMBL" id="KAK7868129.1"/>
    </source>
</evidence>
<comment type="caution">
    <text evidence="3">The sequence shown here is derived from an EMBL/GenBank/DDBJ whole genome shotgun (WGS) entry which is preliminary data.</text>
</comment>
<reference evidence="3 4" key="1">
    <citation type="submission" date="2024-03" db="EMBL/GenBank/DDBJ databases">
        <title>The genome assembly and annotation of the cricket Gryllus longicercus Weissman &amp; Gray.</title>
        <authorList>
            <person name="Szrajer S."/>
            <person name="Gray D."/>
            <person name="Ylla G."/>
        </authorList>
    </citation>
    <scope>NUCLEOTIDE SEQUENCE [LARGE SCALE GENOMIC DNA]</scope>
    <source>
        <strain evidence="3">DAG 2021-001</strain>
        <tissue evidence="3">Whole body minus gut</tissue>
    </source>
</reference>
<dbReference type="EMBL" id="JAZDUA010000100">
    <property type="protein sequence ID" value="KAK7868129.1"/>
    <property type="molecule type" value="Genomic_DNA"/>
</dbReference>
<sequence>MAAAEDPCARALLWLGALALRARRPARRLCGSVRLALVYAAALLGAFLLMEGSLNLRTWWSPQMDTMVKVIAVIAILGAIGDIFILTAILGWGRFAAGAGLTRLLCGRLALASAHLPLAVVMMLWAVGRCISGAVWWPLGLTAWEAGRFAATLVVASLTYCLLLELHPGEESIVSWVSTHVPSVDAVPAPAAAAAPAPTPVPVEEPTPGPAPPPRRHH</sequence>
<keyword evidence="2" id="KW-1133">Transmembrane helix</keyword>